<dbReference type="EMBL" id="LT552047">
    <property type="protein sequence ID" value="SAL98056.1"/>
    <property type="molecule type" value="Genomic_DNA"/>
</dbReference>
<proteinExistence type="predicted"/>
<evidence type="ECO:0000313" key="2">
    <source>
        <dbReference type="EMBL" id="SAL98056.1"/>
    </source>
</evidence>
<protein>
    <submittedName>
        <fullName evidence="2">Uncharacterized protein</fullName>
    </submittedName>
</protein>
<dbReference type="Proteomes" id="UP000078561">
    <property type="component" value="Unassembled WGS sequence"/>
</dbReference>
<evidence type="ECO:0000313" key="3">
    <source>
        <dbReference type="Proteomes" id="UP000078561"/>
    </source>
</evidence>
<feature type="region of interest" description="Disordered" evidence="1">
    <location>
        <begin position="1"/>
        <end position="33"/>
    </location>
</feature>
<dbReference type="OMA" id="ANAEYEP"/>
<dbReference type="AlphaFoldDB" id="A0A168M713"/>
<sequence>MGKTTTPKQKFQRDPKNISKHANSIDPEEAKTAKERMDAELHLLRLRNQSLSQKTVSKPKVIIKKKAVNVKKQKKLARALAVADKEEARVKRTSAKQELRKVGKRDWK</sequence>
<name>A0A168M713_ABSGL</name>
<dbReference type="InParanoid" id="A0A168M713"/>
<reference evidence="2" key="1">
    <citation type="submission" date="2016-04" db="EMBL/GenBank/DDBJ databases">
        <authorList>
            <person name="Evans L.H."/>
            <person name="Alamgir A."/>
            <person name="Owens N."/>
            <person name="Weber N.D."/>
            <person name="Virtaneva K."/>
            <person name="Barbian K."/>
            <person name="Babar A."/>
            <person name="Rosenke K."/>
        </authorList>
    </citation>
    <scope>NUCLEOTIDE SEQUENCE [LARGE SCALE GENOMIC DNA]</scope>
    <source>
        <strain evidence="2">CBS 101.48</strain>
    </source>
</reference>
<accession>A0A168M713</accession>
<organism evidence="2">
    <name type="scientific">Absidia glauca</name>
    <name type="common">Pin mould</name>
    <dbReference type="NCBI Taxonomy" id="4829"/>
    <lineage>
        <taxon>Eukaryota</taxon>
        <taxon>Fungi</taxon>
        <taxon>Fungi incertae sedis</taxon>
        <taxon>Mucoromycota</taxon>
        <taxon>Mucoromycotina</taxon>
        <taxon>Mucoromycetes</taxon>
        <taxon>Mucorales</taxon>
        <taxon>Cunninghamellaceae</taxon>
        <taxon>Absidia</taxon>
    </lineage>
</organism>
<keyword evidence="3" id="KW-1185">Reference proteome</keyword>
<gene>
    <name evidence="2" type="primary">ABSGL_03583.1 scaffold 4609</name>
</gene>
<evidence type="ECO:0000256" key="1">
    <source>
        <dbReference type="SAM" id="MobiDB-lite"/>
    </source>
</evidence>
<dbReference type="OrthoDB" id="2283058at2759"/>